<keyword evidence="3 8" id="KW-0507">mRNA processing</keyword>
<organism evidence="11 12">
    <name type="scientific">Sphingobium baderi</name>
    <dbReference type="NCBI Taxonomy" id="1332080"/>
    <lineage>
        <taxon>Bacteria</taxon>
        <taxon>Pseudomonadati</taxon>
        <taxon>Pseudomonadota</taxon>
        <taxon>Alphaproteobacteria</taxon>
        <taxon>Sphingomonadales</taxon>
        <taxon>Sphingomonadaceae</taxon>
        <taxon>Sphingobium</taxon>
    </lineage>
</organism>
<dbReference type="GO" id="GO:0005737">
    <property type="term" value="C:cytoplasm"/>
    <property type="evidence" value="ECO:0007669"/>
    <property type="project" value="UniProtKB-SubCell"/>
</dbReference>
<feature type="domain" description="RNase III" evidence="10">
    <location>
        <begin position="23"/>
        <end position="145"/>
    </location>
</feature>
<dbReference type="SMART" id="SM00358">
    <property type="entry name" value="DSRM"/>
    <property type="match status" value="1"/>
</dbReference>
<dbReference type="PROSITE" id="PS00517">
    <property type="entry name" value="RNASE_3_1"/>
    <property type="match status" value="1"/>
</dbReference>
<dbReference type="PROSITE" id="PS50137">
    <property type="entry name" value="DS_RBD"/>
    <property type="match status" value="1"/>
</dbReference>
<dbReference type="RefSeq" id="WP_062065357.1">
    <property type="nucleotide sequence ID" value="NZ_CP013264.1"/>
</dbReference>
<keyword evidence="4 8" id="KW-0540">Nuclease</keyword>
<dbReference type="InterPro" id="IPR000999">
    <property type="entry name" value="RNase_III_dom"/>
</dbReference>
<dbReference type="GO" id="GO:0010468">
    <property type="term" value="P:regulation of gene expression"/>
    <property type="evidence" value="ECO:0007669"/>
    <property type="project" value="TreeGrafter"/>
</dbReference>
<dbReference type="CDD" id="cd10845">
    <property type="entry name" value="DSRM_RNAse_III_family"/>
    <property type="match status" value="1"/>
</dbReference>
<comment type="cofactor">
    <cofactor evidence="8">
        <name>Mg(2+)</name>
        <dbReference type="ChEBI" id="CHEBI:18420"/>
    </cofactor>
</comment>
<keyword evidence="8" id="KW-0963">Cytoplasm</keyword>
<dbReference type="OrthoDB" id="9805026at2"/>
<dbReference type="Proteomes" id="UP000056968">
    <property type="component" value="Chromosome"/>
</dbReference>
<dbReference type="PROSITE" id="PS50142">
    <property type="entry name" value="RNASE_3_2"/>
    <property type="match status" value="1"/>
</dbReference>
<keyword evidence="8" id="KW-0460">Magnesium</keyword>
<dbReference type="HAMAP" id="MF_00104">
    <property type="entry name" value="RNase_III"/>
    <property type="match status" value="1"/>
</dbReference>
<evidence type="ECO:0000313" key="12">
    <source>
        <dbReference type="Proteomes" id="UP000056968"/>
    </source>
</evidence>
<evidence type="ECO:0000256" key="4">
    <source>
        <dbReference type="ARBA" id="ARBA00022722"/>
    </source>
</evidence>
<keyword evidence="8" id="KW-0819">tRNA processing</keyword>
<evidence type="ECO:0000256" key="5">
    <source>
        <dbReference type="ARBA" id="ARBA00022759"/>
    </source>
</evidence>
<dbReference type="GO" id="GO:0006397">
    <property type="term" value="P:mRNA processing"/>
    <property type="evidence" value="ECO:0007669"/>
    <property type="project" value="UniProtKB-UniRule"/>
</dbReference>
<dbReference type="STRING" id="1332080.ATN00_13120"/>
<keyword evidence="8" id="KW-0699">rRNA-binding</keyword>
<evidence type="ECO:0000256" key="2">
    <source>
        <dbReference type="ARBA" id="ARBA00010183"/>
    </source>
</evidence>
<dbReference type="GO" id="GO:0008033">
    <property type="term" value="P:tRNA processing"/>
    <property type="evidence" value="ECO:0007669"/>
    <property type="project" value="UniProtKB-KW"/>
</dbReference>
<evidence type="ECO:0000259" key="9">
    <source>
        <dbReference type="PROSITE" id="PS50137"/>
    </source>
</evidence>
<dbReference type="Gene3D" id="1.10.1520.10">
    <property type="entry name" value="Ribonuclease III domain"/>
    <property type="match status" value="1"/>
</dbReference>
<dbReference type="Gene3D" id="3.30.160.20">
    <property type="match status" value="1"/>
</dbReference>
<dbReference type="PANTHER" id="PTHR11207:SF0">
    <property type="entry name" value="RIBONUCLEASE 3"/>
    <property type="match status" value="1"/>
</dbReference>
<dbReference type="SMART" id="SM00535">
    <property type="entry name" value="RIBOc"/>
    <property type="match status" value="1"/>
</dbReference>
<dbReference type="InterPro" id="IPR011907">
    <property type="entry name" value="RNase_III"/>
</dbReference>
<dbReference type="SUPFAM" id="SSF69065">
    <property type="entry name" value="RNase III domain-like"/>
    <property type="match status" value="1"/>
</dbReference>
<protein>
    <recommendedName>
        <fullName evidence="8">Ribonuclease 3</fullName>
        <ecNumber evidence="8">3.1.26.3</ecNumber>
    </recommendedName>
    <alternativeName>
        <fullName evidence="8">Ribonuclease III</fullName>
        <shortName evidence="8">RNase III</shortName>
    </alternativeName>
</protein>
<comment type="subunit">
    <text evidence="8">Homodimer.</text>
</comment>
<dbReference type="NCBIfam" id="TIGR02191">
    <property type="entry name" value="RNaseIII"/>
    <property type="match status" value="1"/>
</dbReference>
<gene>
    <name evidence="8" type="primary">rnc</name>
    <name evidence="11" type="ORF">ATN00_13120</name>
</gene>
<feature type="active site" evidence="8">
    <location>
        <position position="62"/>
    </location>
</feature>
<reference evidence="11 12" key="1">
    <citation type="submission" date="2015-11" db="EMBL/GenBank/DDBJ databases">
        <title>A Two-component Flavoprotein Monooxygenase System MeaXY Responsible for para-Hydroxylation of 2-Methyl-6-ethylaniline and 2,6-Diethylaniline in Sphingobium baderi DE-13.</title>
        <authorList>
            <person name="Cheng M."/>
            <person name="Meng Q."/>
            <person name="Yang Y."/>
            <person name="Chu C."/>
            <person name="Yan X."/>
            <person name="He J."/>
            <person name="Li S."/>
        </authorList>
    </citation>
    <scope>NUCLEOTIDE SEQUENCE [LARGE SCALE GENOMIC DNA]</scope>
    <source>
        <strain evidence="11 12">DE-13</strain>
    </source>
</reference>
<feature type="domain" description="DRBM" evidence="9">
    <location>
        <begin position="170"/>
        <end position="239"/>
    </location>
</feature>
<dbReference type="InterPro" id="IPR036389">
    <property type="entry name" value="RNase_III_sf"/>
</dbReference>
<dbReference type="GO" id="GO:0019843">
    <property type="term" value="F:rRNA binding"/>
    <property type="evidence" value="ECO:0007669"/>
    <property type="project" value="UniProtKB-KW"/>
</dbReference>
<comment type="catalytic activity">
    <reaction evidence="1 8">
        <text>Endonucleolytic cleavage to 5'-phosphomonoester.</text>
        <dbReference type="EC" id="3.1.26.3"/>
    </reaction>
</comment>
<dbReference type="CDD" id="cd00593">
    <property type="entry name" value="RIBOc"/>
    <property type="match status" value="1"/>
</dbReference>
<evidence type="ECO:0000256" key="7">
    <source>
        <dbReference type="ARBA" id="ARBA00022884"/>
    </source>
</evidence>
<dbReference type="KEGG" id="sbd:ATN00_13120"/>
<dbReference type="GO" id="GO:0004525">
    <property type="term" value="F:ribonuclease III activity"/>
    <property type="evidence" value="ECO:0007669"/>
    <property type="project" value="UniProtKB-UniRule"/>
</dbReference>
<dbReference type="InterPro" id="IPR014720">
    <property type="entry name" value="dsRBD_dom"/>
</dbReference>
<feature type="binding site" evidence="8">
    <location>
        <position position="131"/>
    </location>
    <ligand>
        <name>Mg(2+)</name>
        <dbReference type="ChEBI" id="CHEBI:18420"/>
    </ligand>
</feature>
<dbReference type="Pfam" id="PF00035">
    <property type="entry name" value="dsrm"/>
    <property type="match status" value="1"/>
</dbReference>
<dbReference type="EMBL" id="CP013264">
    <property type="protein sequence ID" value="ALR21095.1"/>
    <property type="molecule type" value="Genomic_DNA"/>
</dbReference>
<dbReference type="GO" id="GO:0046872">
    <property type="term" value="F:metal ion binding"/>
    <property type="evidence" value="ECO:0007669"/>
    <property type="project" value="UniProtKB-KW"/>
</dbReference>
<sequence length="239" mass="25939">MDLVHSRAVEPDRGRFLTKPDTATWLNALIGRAPRDVARFQQALTHGSANAANYERLEFLGDRVLGLLVSEWLYDRFSDEPEGKLSRRFNALVSGETCAEIARGAGVSTHLVLGKQARDDGAHDSDNVLGDVMEALIGALYLEGGLDEARALVRRLWADRVDTQTSAPRHPKSALQEWAAANRRKPPEYVMTDRSGPHHALRFTVMVSIKGAGEASATGGSKQEAETAAAKALLDKLAG</sequence>
<keyword evidence="7 8" id="KW-0694">RNA-binding</keyword>
<evidence type="ECO:0000256" key="8">
    <source>
        <dbReference type="HAMAP-Rule" id="MF_00104"/>
    </source>
</evidence>
<feature type="active site" evidence="8">
    <location>
        <position position="134"/>
    </location>
</feature>
<keyword evidence="6 8" id="KW-0378">Hydrolase</keyword>
<keyword evidence="8" id="KW-0479">Metal-binding</keyword>
<keyword evidence="8" id="KW-0698">rRNA processing</keyword>
<dbReference type="Pfam" id="PF14622">
    <property type="entry name" value="Ribonucleas_3_3"/>
    <property type="match status" value="1"/>
</dbReference>
<dbReference type="GO" id="GO:0006364">
    <property type="term" value="P:rRNA processing"/>
    <property type="evidence" value="ECO:0007669"/>
    <property type="project" value="UniProtKB-UniRule"/>
</dbReference>
<dbReference type="GO" id="GO:0003725">
    <property type="term" value="F:double-stranded RNA binding"/>
    <property type="evidence" value="ECO:0007669"/>
    <property type="project" value="TreeGrafter"/>
</dbReference>
<proteinExistence type="inferred from homology"/>
<keyword evidence="12" id="KW-1185">Reference proteome</keyword>
<dbReference type="EC" id="3.1.26.3" evidence="8"/>
<dbReference type="AlphaFoldDB" id="A0A0S3F0A9"/>
<accession>A0A0S3F0A9</accession>
<evidence type="ECO:0000256" key="3">
    <source>
        <dbReference type="ARBA" id="ARBA00022664"/>
    </source>
</evidence>
<comment type="subcellular location">
    <subcellularLocation>
        <location evidence="8">Cytoplasm</location>
    </subcellularLocation>
</comment>
<feature type="binding site" evidence="8">
    <location>
        <position position="58"/>
    </location>
    <ligand>
        <name>Mg(2+)</name>
        <dbReference type="ChEBI" id="CHEBI:18420"/>
    </ligand>
</feature>
<feature type="binding site" evidence="8">
    <location>
        <position position="134"/>
    </location>
    <ligand>
        <name>Mg(2+)</name>
        <dbReference type="ChEBI" id="CHEBI:18420"/>
    </ligand>
</feature>
<evidence type="ECO:0000259" key="10">
    <source>
        <dbReference type="PROSITE" id="PS50142"/>
    </source>
</evidence>
<comment type="similarity">
    <text evidence="2">Belongs to the ribonuclease III family.</text>
</comment>
<evidence type="ECO:0000256" key="6">
    <source>
        <dbReference type="ARBA" id="ARBA00022801"/>
    </source>
</evidence>
<name>A0A0S3F0A9_9SPHN</name>
<comment type="function">
    <text evidence="8">Digests double-stranded RNA. Involved in the processing of primary rRNA transcript to yield the immediate precursors to the large and small rRNAs (23S and 16S). Processes some mRNAs, and tRNAs when they are encoded in the rRNA operon. Processes pre-crRNA and tracrRNA of type II CRISPR loci if present in the organism.</text>
</comment>
<evidence type="ECO:0000256" key="1">
    <source>
        <dbReference type="ARBA" id="ARBA00000109"/>
    </source>
</evidence>
<evidence type="ECO:0000313" key="11">
    <source>
        <dbReference type="EMBL" id="ALR21095.1"/>
    </source>
</evidence>
<keyword evidence="5 8" id="KW-0255">Endonuclease</keyword>
<dbReference type="PANTHER" id="PTHR11207">
    <property type="entry name" value="RIBONUCLEASE III"/>
    <property type="match status" value="1"/>
</dbReference>
<dbReference type="SUPFAM" id="SSF54768">
    <property type="entry name" value="dsRNA-binding domain-like"/>
    <property type="match status" value="1"/>
</dbReference>